<protein>
    <submittedName>
        <fullName evidence="2">Multidrug ABC transporter ATPase</fullName>
    </submittedName>
</protein>
<keyword evidence="1" id="KW-0812">Transmembrane</keyword>
<evidence type="ECO:0000256" key="1">
    <source>
        <dbReference type="SAM" id="Phobius"/>
    </source>
</evidence>
<comment type="caution">
    <text evidence="2">The sequence shown here is derived from an EMBL/GenBank/DDBJ whole genome shotgun (WGS) entry which is preliminary data.</text>
</comment>
<keyword evidence="1" id="KW-1133">Transmembrane helix</keyword>
<keyword evidence="3" id="KW-1185">Reference proteome</keyword>
<gene>
    <name evidence="2" type="ORF">J5V96_09945</name>
</gene>
<name>A0A939QNC4_9MICO</name>
<reference evidence="2" key="1">
    <citation type="submission" date="2021-03" db="EMBL/GenBank/DDBJ databases">
        <title>Microbacterium sp. nov., a novel actinobacterium isolated from cow dung.</title>
        <authorList>
            <person name="Zhang L."/>
        </authorList>
    </citation>
    <scope>NUCLEOTIDE SEQUENCE</scope>
    <source>
        <strain evidence="2">NEAU-LLB</strain>
    </source>
</reference>
<dbReference type="EMBL" id="JAGFOA010000003">
    <property type="protein sequence ID" value="MBO3663835.1"/>
    <property type="molecule type" value="Genomic_DNA"/>
</dbReference>
<feature type="transmembrane region" description="Helical" evidence="1">
    <location>
        <begin position="57"/>
        <end position="80"/>
    </location>
</feature>
<dbReference type="AlphaFoldDB" id="A0A939QNC4"/>
<organism evidence="2 3">
    <name type="scientific">Microbacterium stercoris</name>
    <dbReference type="NCBI Taxonomy" id="2820289"/>
    <lineage>
        <taxon>Bacteria</taxon>
        <taxon>Bacillati</taxon>
        <taxon>Actinomycetota</taxon>
        <taxon>Actinomycetes</taxon>
        <taxon>Micrococcales</taxon>
        <taxon>Microbacteriaceae</taxon>
        <taxon>Microbacterium</taxon>
    </lineage>
</organism>
<dbReference type="RefSeq" id="WP_208503301.1">
    <property type="nucleotide sequence ID" value="NZ_JAGFOA010000003.1"/>
</dbReference>
<proteinExistence type="predicted"/>
<sequence length="89" mass="9616">MSTNSPVDPPVRRVDRILAFMALGIAIVSVLCFAAIITSTAMGMQHEDYGVGVWPVIGVFPLFGLPVAFLLILVLLIMTWTRKGKAGRS</sequence>
<keyword evidence="1" id="KW-0472">Membrane</keyword>
<evidence type="ECO:0000313" key="2">
    <source>
        <dbReference type="EMBL" id="MBO3663835.1"/>
    </source>
</evidence>
<dbReference type="Proteomes" id="UP000680132">
    <property type="component" value="Unassembled WGS sequence"/>
</dbReference>
<evidence type="ECO:0000313" key="3">
    <source>
        <dbReference type="Proteomes" id="UP000680132"/>
    </source>
</evidence>
<accession>A0A939QNC4</accession>
<feature type="transmembrane region" description="Helical" evidence="1">
    <location>
        <begin position="17"/>
        <end position="37"/>
    </location>
</feature>